<proteinExistence type="predicted"/>
<organism evidence="5 6">
    <name type="scientific">Saltatorellus ferox</name>
    <dbReference type="NCBI Taxonomy" id="2528018"/>
    <lineage>
        <taxon>Bacteria</taxon>
        <taxon>Pseudomonadati</taxon>
        <taxon>Planctomycetota</taxon>
        <taxon>Planctomycetia</taxon>
        <taxon>Planctomycetia incertae sedis</taxon>
        <taxon>Saltatorellus</taxon>
    </lineage>
</organism>
<dbReference type="Gene3D" id="2.130.10.130">
    <property type="entry name" value="Integrin alpha, N-terminal"/>
    <property type="match status" value="1"/>
</dbReference>
<dbReference type="PANTHER" id="PTHR36220:SF1">
    <property type="entry name" value="GAMMA TUBULIN COMPLEX COMPONENT C-TERMINAL DOMAIN-CONTAINING PROTEIN"/>
    <property type="match status" value="1"/>
</dbReference>
<protein>
    <recommendedName>
        <fullName evidence="7">FG-GAP repeat protein</fullName>
    </recommendedName>
</protein>
<dbReference type="AlphaFoldDB" id="A0A518EZ46"/>
<reference evidence="5 6" key="1">
    <citation type="submission" date="2019-02" db="EMBL/GenBank/DDBJ databases">
        <title>Deep-cultivation of Planctomycetes and their phenomic and genomic characterization uncovers novel biology.</title>
        <authorList>
            <person name="Wiegand S."/>
            <person name="Jogler M."/>
            <person name="Boedeker C."/>
            <person name="Pinto D."/>
            <person name="Vollmers J."/>
            <person name="Rivas-Marin E."/>
            <person name="Kohn T."/>
            <person name="Peeters S.H."/>
            <person name="Heuer A."/>
            <person name="Rast P."/>
            <person name="Oberbeckmann S."/>
            <person name="Bunk B."/>
            <person name="Jeske O."/>
            <person name="Meyerdierks A."/>
            <person name="Storesund J.E."/>
            <person name="Kallscheuer N."/>
            <person name="Luecker S."/>
            <person name="Lage O.M."/>
            <person name="Pohl T."/>
            <person name="Merkel B.J."/>
            <person name="Hornburger P."/>
            <person name="Mueller R.-W."/>
            <person name="Bruemmer F."/>
            <person name="Labrenz M."/>
            <person name="Spormann A.M."/>
            <person name="Op den Camp H."/>
            <person name="Overmann J."/>
            <person name="Amann R."/>
            <person name="Jetten M.S.M."/>
            <person name="Mascher T."/>
            <person name="Medema M.H."/>
            <person name="Devos D.P."/>
            <person name="Kaster A.-K."/>
            <person name="Ovreas L."/>
            <person name="Rohde M."/>
            <person name="Galperin M.Y."/>
            <person name="Jogler C."/>
        </authorList>
    </citation>
    <scope>NUCLEOTIDE SEQUENCE [LARGE SCALE GENOMIC DNA]</scope>
    <source>
        <strain evidence="5 6">Poly30</strain>
    </source>
</reference>
<keyword evidence="2" id="KW-0677">Repeat</keyword>
<name>A0A518EZ46_9BACT</name>
<dbReference type="PANTHER" id="PTHR36220">
    <property type="entry name" value="UNNAMED PRODUCT"/>
    <property type="match status" value="1"/>
</dbReference>
<evidence type="ECO:0000313" key="5">
    <source>
        <dbReference type="EMBL" id="QDV09365.1"/>
    </source>
</evidence>
<dbReference type="SUPFAM" id="SSF50965">
    <property type="entry name" value="Galactose oxidase, central domain"/>
    <property type="match status" value="1"/>
</dbReference>
<dbReference type="Proteomes" id="UP000320390">
    <property type="component" value="Chromosome"/>
</dbReference>
<feature type="signal peptide" evidence="4">
    <location>
        <begin position="1"/>
        <end position="20"/>
    </location>
</feature>
<evidence type="ECO:0000313" key="6">
    <source>
        <dbReference type="Proteomes" id="UP000320390"/>
    </source>
</evidence>
<dbReference type="Pfam" id="PF14312">
    <property type="entry name" value="FG-GAP_2"/>
    <property type="match status" value="2"/>
</dbReference>
<dbReference type="EMBL" id="CP036434">
    <property type="protein sequence ID" value="QDV09365.1"/>
    <property type="molecule type" value="Genomic_DNA"/>
</dbReference>
<sequence precursor="true">MIALLPCLALAWQASPQVLAPVDVSDGSLFGLAVDIHGTTAVVGAPYDATTANQAGSVHFFDLVGSNWVRTQVIQGLALDQLGSSVAVSGDFAAASHGHPDREVEVFERQLGDWVLVDVLDYPGDPVGVPTFGGSIALDGTTLAVGAPTASEGGVLAGAVYVYERTGAGWQLSATLAGSLSGTGFPVSPDHGRRVALQGDTLVVSSPRASNGGVYSAGTLFVYGRQVGGWNLMTNLQQPAGLVGTVLGGHGLQIDGDRIAASAVGFDLPPFLGAGIVHIFERMSGAWSHGAAVLDPRPSSYAGFGVSLGLVGDDLVVGRSEYHVREWGLLDATVESFHRGSAGSWQHVGTLTDPHPGPLQGFGNVMAFDRSGLMLPAVTGITGGERRGKIYTARYPAPWDPVTATVCRGSICACPSSDNWSGCGNSTVQEGRLFAAGSASISADDLEVYADQLPPNQMAMVRLAPTLAAPRLFGEGVLCVDAGAALAVLSTSMTGTVDLGQGIVAAAMSAGAAILPGETWFLQVVYDDPQRVFRCRTYPGQPTWPFLGVPWNGRPLAVAGGFNVTNALAVTWRP</sequence>
<dbReference type="InterPro" id="IPR013517">
    <property type="entry name" value="FG-GAP"/>
</dbReference>
<keyword evidence="3" id="KW-0325">Glycoprotein</keyword>
<keyword evidence="6" id="KW-1185">Reference proteome</keyword>
<evidence type="ECO:0008006" key="7">
    <source>
        <dbReference type="Google" id="ProtNLM"/>
    </source>
</evidence>
<dbReference type="InterPro" id="IPR013519">
    <property type="entry name" value="Int_alpha_beta-p"/>
</dbReference>
<accession>A0A518EZ46</accession>
<evidence type="ECO:0000256" key="4">
    <source>
        <dbReference type="SAM" id="SignalP"/>
    </source>
</evidence>
<evidence type="ECO:0000256" key="3">
    <source>
        <dbReference type="ARBA" id="ARBA00023180"/>
    </source>
</evidence>
<dbReference type="InterPro" id="IPR011043">
    <property type="entry name" value="Gal_Oxase/kelch_b-propeller"/>
</dbReference>
<keyword evidence="1 4" id="KW-0732">Signal</keyword>
<evidence type="ECO:0000256" key="2">
    <source>
        <dbReference type="ARBA" id="ARBA00022737"/>
    </source>
</evidence>
<gene>
    <name evidence="5" type="ORF">Poly30_49230</name>
</gene>
<feature type="chain" id="PRO_5022189669" description="FG-GAP repeat protein" evidence="4">
    <location>
        <begin position="21"/>
        <end position="574"/>
    </location>
</feature>
<dbReference type="PROSITE" id="PS51470">
    <property type="entry name" value="FG_GAP"/>
    <property type="match status" value="1"/>
</dbReference>
<evidence type="ECO:0000256" key="1">
    <source>
        <dbReference type="ARBA" id="ARBA00022729"/>
    </source>
</evidence>
<dbReference type="InterPro" id="IPR028994">
    <property type="entry name" value="Integrin_alpha_N"/>
</dbReference>